<dbReference type="KEGG" id="lant:TUM19329_01610"/>
<keyword evidence="2" id="KW-1185">Reference proteome</keyword>
<dbReference type="EMBL" id="AP022839">
    <property type="protein sequence ID" value="BCA93800.1"/>
    <property type="molecule type" value="Genomic_DNA"/>
</dbReference>
<protein>
    <recommendedName>
        <fullName evidence="3">Prophage CP4-57 regulatory protein (AlpA)</fullName>
    </recommendedName>
</protein>
<evidence type="ECO:0000313" key="1">
    <source>
        <dbReference type="EMBL" id="BCA93800.1"/>
    </source>
</evidence>
<accession>A0A6F8T0W7</accession>
<gene>
    <name evidence="1" type="ORF">TUM19329_01610</name>
</gene>
<dbReference type="AlphaFoldDB" id="A0A6F8T0W7"/>
<sequence length="65" mass="7589">MIMKDLPSLLLYPNEARNLLGVRTTKFYELVKLPDFPKPRNPLGKRPMYLRKEIEDWASNLTAAN</sequence>
<name>A0A6F8T0W7_9GAMM</name>
<reference evidence="1" key="1">
    <citation type="journal article" date="2020" name="Microbiol. Resour. Announc.">
        <title>Complete Genome Sequence of Novel Psychrotolerant Legionella Strain TUM19329, Isolated from Antarctic Lake Sediment.</title>
        <authorList>
            <person name="Shimada S."/>
            <person name="Nakai R."/>
            <person name="Aoki K."/>
            <person name="Shimoeda N."/>
            <person name="Ohno G."/>
            <person name="Miyazaki Y."/>
            <person name="Kudoh S."/>
            <person name="Imura S."/>
            <person name="Watanabe K."/>
            <person name="Ishii Y."/>
            <person name="Tateda K."/>
        </authorList>
    </citation>
    <scope>NUCLEOTIDE SEQUENCE [LARGE SCALE GENOMIC DNA]</scope>
    <source>
        <strain evidence="1">TUM19329</strain>
    </source>
</reference>
<evidence type="ECO:0000313" key="2">
    <source>
        <dbReference type="Proteomes" id="UP000502894"/>
    </source>
</evidence>
<dbReference type="Proteomes" id="UP000502894">
    <property type="component" value="Chromosome"/>
</dbReference>
<evidence type="ECO:0008006" key="3">
    <source>
        <dbReference type="Google" id="ProtNLM"/>
    </source>
</evidence>
<proteinExistence type="predicted"/>
<organism evidence="1 2">
    <name type="scientific">Legionella antarctica</name>
    <dbReference type="NCBI Taxonomy" id="2708020"/>
    <lineage>
        <taxon>Bacteria</taxon>
        <taxon>Pseudomonadati</taxon>
        <taxon>Pseudomonadota</taxon>
        <taxon>Gammaproteobacteria</taxon>
        <taxon>Legionellales</taxon>
        <taxon>Legionellaceae</taxon>
        <taxon>Legionella</taxon>
    </lineage>
</organism>